<evidence type="ECO:0000256" key="1">
    <source>
        <dbReference type="SAM" id="MobiDB-lite"/>
    </source>
</evidence>
<comment type="caution">
    <text evidence="2">The sequence shown here is derived from an EMBL/GenBank/DDBJ whole genome shotgun (WGS) entry which is preliminary data.</text>
</comment>
<feature type="compositionally biased region" description="Polar residues" evidence="1">
    <location>
        <begin position="1"/>
        <end position="10"/>
    </location>
</feature>
<dbReference type="Proteomes" id="UP000645828">
    <property type="component" value="Unassembled WGS sequence"/>
</dbReference>
<proteinExistence type="predicted"/>
<gene>
    <name evidence="2" type="ORF">NYPRO_LOCUS22729</name>
</gene>
<dbReference type="EMBL" id="CAJHUB010000769">
    <property type="protein sequence ID" value="CAD7689935.1"/>
    <property type="molecule type" value="Genomic_DNA"/>
</dbReference>
<reference evidence="2" key="1">
    <citation type="submission" date="2020-12" db="EMBL/GenBank/DDBJ databases">
        <authorList>
            <consortium name="Molecular Ecology Group"/>
        </authorList>
    </citation>
    <scope>NUCLEOTIDE SEQUENCE</scope>
    <source>
        <strain evidence="2">TBG_1078</strain>
    </source>
</reference>
<feature type="region of interest" description="Disordered" evidence="1">
    <location>
        <begin position="214"/>
        <end position="272"/>
    </location>
</feature>
<accession>A0A811ZMK2</accession>
<feature type="region of interest" description="Disordered" evidence="1">
    <location>
        <begin position="1"/>
        <end position="48"/>
    </location>
</feature>
<feature type="compositionally biased region" description="Basic and acidic residues" evidence="1">
    <location>
        <begin position="28"/>
        <end position="48"/>
    </location>
</feature>
<evidence type="ECO:0000313" key="2">
    <source>
        <dbReference type="EMBL" id="CAD7689935.1"/>
    </source>
</evidence>
<evidence type="ECO:0000313" key="3">
    <source>
        <dbReference type="Proteomes" id="UP000645828"/>
    </source>
</evidence>
<feature type="compositionally biased region" description="Polar residues" evidence="1">
    <location>
        <begin position="240"/>
        <end position="254"/>
    </location>
</feature>
<dbReference type="AlphaFoldDB" id="A0A811ZMK2"/>
<sequence length="283" mass="31331">MAPSPFTQRESLILPSNRIPPKLPHAHLVFDPKEEGYREDPSKPRDLQKKVQQIPPLPLNVSQKPPVKEEHLWMNPHCLTSAGLPPHLPMRNGSRGEAPHTFQASSYSKAWTQATQTSSSVEQRWRNDSSLLQEGKGKFHLSFRPPAGSQVHAYVPLNAHGHLGNGQLALERRMPTLSSFLPSPKWSQGLVTTWKHSHLETSCLWCSRSAGSGSLSEHRHRQPHRAQSGAPGWVPPAASAHSSPVQGSQGNSRGQMPLQLHDSPSLLRDPRSCCRDPDLLAFP</sequence>
<keyword evidence="3" id="KW-1185">Reference proteome</keyword>
<name>A0A811ZMK2_NYCPR</name>
<protein>
    <submittedName>
        <fullName evidence="2">(raccoon dog) hypothetical protein</fullName>
    </submittedName>
</protein>
<organism evidence="2 3">
    <name type="scientific">Nyctereutes procyonoides</name>
    <name type="common">Raccoon dog</name>
    <name type="synonym">Canis procyonoides</name>
    <dbReference type="NCBI Taxonomy" id="34880"/>
    <lineage>
        <taxon>Eukaryota</taxon>
        <taxon>Metazoa</taxon>
        <taxon>Chordata</taxon>
        <taxon>Craniata</taxon>
        <taxon>Vertebrata</taxon>
        <taxon>Euteleostomi</taxon>
        <taxon>Mammalia</taxon>
        <taxon>Eutheria</taxon>
        <taxon>Laurasiatheria</taxon>
        <taxon>Carnivora</taxon>
        <taxon>Caniformia</taxon>
        <taxon>Canidae</taxon>
        <taxon>Nyctereutes</taxon>
    </lineage>
</organism>